<keyword evidence="1" id="KW-1133">Transmembrane helix</keyword>
<feature type="transmembrane region" description="Helical" evidence="1">
    <location>
        <begin position="226"/>
        <end position="246"/>
    </location>
</feature>
<keyword evidence="1" id="KW-0812">Transmembrane</keyword>
<dbReference type="AlphaFoldDB" id="A0A832TFN7"/>
<dbReference type="PANTHER" id="PTHR22911">
    <property type="entry name" value="ACYL-MALONYL CONDENSING ENZYME-RELATED"/>
    <property type="match status" value="1"/>
</dbReference>
<evidence type="ECO:0000259" key="2">
    <source>
        <dbReference type="Pfam" id="PF00892"/>
    </source>
</evidence>
<feature type="transmembrane region" description="Helical" evidence="1">
    <location>
        <begin position="252"/>
        <end position="271"/>
    </location>
</feature>
<comment type="caution">
    <text evidence="3">The sequence shown here is derived from an EMBL/GenBank/DDBJ whole genome shotgun (WGS) entry which is preliminary data.</text>
</comment>
<accession>A0A832TFN7</accession>
<evidence type="ECO:0000256" key="1">
    <source>
        <dbReference type="SAM" id="Phobius"/>
    </source>
</evidence>
<feature type="transmembrane region" description="Helical" evidence="1">
    <location>
        <begin position="194"/>
        <end position="214"/>
    </location>
</feature>
<reference evidence="3" key="1">
    <citation type="journal article" date="2020" name="bioRxiv">
        <title>A rank-normalized archaeal taxonomy based on genome phylogeny resolves widespread incomplete and uneven classifications.</title>
        <authorList>
            <person name="Rinke C."/>
            <person name="Chuvochina M."/>
            <person name="Mussig A.J."/>
            <person name="Chaumeil P.-A."/>
            <person name="Waite D.W."/>
            <person name="Whitman W.B."/>
            <person name="Parks D.H."/>
            <person name="Hugenholtz P."/>
        </authorList>
    </citation>
    <scope>NUCLEOTIDE SEQUENCE</scope>
    <source>
        <strain evidence="3">UBA8838</strain>
    </source>
</reference>
<protein>
    <submittedName>
        <fullName evidence="3">EamA family transporter</fullName>
    </submittedName>
</protein>
<dbReference type="InterPro" id="IPR000620">
    <property type="entry name" value="EamA_dom"/>
</dbReference>
<dbReference type="Pfam" id="PF00892">
    <property type="entry name" value="EamA"/>
    <property type="match status" value="2"/>
</dbReference>
<proteinExistence type="predicted"/>
<sequence length="274" mass="30296">MKRLGIVEMIVTTVIWGSIPILALLSDLPSPVFVFFRVFLTSLFLFPIVKKIRPKLLLKITILLSGLSLALNWIFLFYSIRLVQVSEAILLYYTGPIFATIIMHFLGERINGVKLISILLAFGGIILILDPTEMSLNLGIYVALLSGLFYGILAVTSKLSTKLVSSKELVLYQTIIASALTFPFLFAFKFSFTLYTAIIVLVAALVNTLLALFLWYDALTKISVQLASVLSYLDPVFAIIFAYIFLAQMPSTMTIVGGILIIVGGIISIFAETF</sequence>
<dbReference type="GeneID" id="1460152"/>
<organism evidence="3 4">
    <name type="scientific">Sulfurisphaera tokodaii</name>
    <dbReference type="NCBI Taxonomy" id="111955"/>
    <lineage>
        <taxon>Archaea</taxon>
        <taxon>Thermoproteota</taxon>
        <taxon>Thermoprotei</taxon>
        <taxon>Sulfolobales</taxon>
        <taxon>Sulfolobaceae</taxon>
        <taxon>Sulfurisphaera</taxon>
    </lineage>
</organism>
<name>A0A832TFN7_9CREN</name>
<evidence type="ECO:0000313" key="4">
    <source>
        <dbReference type="Proteomes" id="UP000646844"/>
    </source>
</evidence>
<dbReference type="SUPFAM" id="SSF103481">
    <property type="entry name" value="Multidrug resistance efflux transporter EmrE"/>
    <property type="match status" value="2"/>
</dbReference>
<keyword evidence="1" id="KW-0472">Membrane</keyword>
<dbReference type="Proteomes" id="UP000646844">
    <property type="component" value="Unassembled WGS sequence"/>
</dbReference>
<evidence type="ECO:0000313" key="3">
    <source>
        <dbReference type="EMBL" id="HII72916.1"/>
    </source>
</evidence>
<dbReference type="PANTHER" id="PTHR22911:SF102">
    <property type="entry name" value="MEMBRANE PROTEIN"/>
    <property type="match status" value="1"/>
</dbReference>
<feature type="transmembrane region" description="Helical" evidence="1">
    <location>
        <begin position="56"/>
        <end position="78"/>
    </location>
</feature>
<gene>
    <name evidence="3" type="ORF">HA332_00565</name>
</gene>
<feature type="transmembrane region" description="Helical" evidence="1">
    <location>
        <begin position="113"/>
        <end position="132"/>
    </location>
</feature>
<dbReference type="EMBL" id="DUJO01000003">
    <property type="protein sequence ID" value="HII72916.1"/>
    <property type="molecule type" value="Genomic_DNA"/>
</dbReference>
<feature type="domain" description="EamA" evidence="2">
    <location>
        <begin position="138"/>
        <end position="268"/>
    </location>
</feature>
<feature type="domain" description="EamA" evidence="2">
    <location>
        <begin position="4"/>
        <end position="129"/>
    </location>
</feature>
<dbReference type="RefSeq" id="WP_010980161.1">
    <property type="nucleotide sequence ID" value="NZ_BAABQO010000001.1"/>
</dbReference>
<feature type="transmembrane region" description="Helical" evidence="1">
    <location>
        <begin position="138"/>
        <end position="157"/>
    </location>
</feature>
<dbReference type="OMA" id="VFIWGFT"/>
<dbReference type="InterPro" id="IPR037185">
    <property type="entry name" value="EmrE-like"/>
</dbReference>
<dbReference type="GO" id="GO:0016020">
    <property type="term" value="C:membrane"/>
    <property type="evidence" value="ECO:0007669"/>
    <property type="project" value="InterPro"/>
</dbReference>
<feature type="transmembrane region" description="Helical" evidence="1">
    <location>
        <begin position="169"/>
        <end position="188"/>
    </location>
</feature>
<feature type="transmembrane region" description="Helical" evidence="1">
    <location>
        <begin position="7"/>
        <end position="26"/>
    </location>
</feature>
<feature type="transmembrane region" description="Helical" evidence="1">
    <location>
        <begin position="90"/>
        <end position="106"/>
    </location>
</feature>
<feature type="transmembrane region" description="Helical" evidence="1">
    <location>
        <begin position="32"/>
        <end position="49"/>
    </location>
</feature>